<evidence type="ECO:0000259" key="14">
    <source>
        <dbReference type="PROSITE" id="PS50245"/>
    </source>
</evidence>
<dbReference type="GO" id="GO:0005816">
    <property type="term" value="C:spindle pole body"/>
    <property type="evidence" value="ECO:0007669"/>
    <property type="project" value="TreeGrafter"/>
</dbReference>
<evidence type="ECO:0000256" key="1">
    <source>
        <dbReference type="ARBA" id="ARBA00004114"/>
    </source>
</evidence>
<evidence type="ECO:0000313" key="16">
    <source>
        <dbReference type="Proteomes" id="UP000281468"/>
    </source>
</evidence>
<feature type="compositionally biased region" description="Low complexity" evidence="13">
    <location>
        <begin position="196"/>
        <end position="240"/>
    </location>
</feature>
<feature type="region of interest" description="Disordered" evidence="13">
    <location>
        <begin position="1155"/>
        <end position="1176"/>
    </location>
</feature>
<evidence type="ECO:0000256" key="11">
    <source>
        <dbReference type="ARBA" id="ARBA00023212"/>
    </source>
</evidence>
<feature type="compositionally biased region" description="Basic and acidic residues" evidence="13">
    <location>
        <begin position="255"/>
        <end position="272"/>
    </location>
</feature>
<keyword evidence="12" id="KW-0131">Cell cycle</keyword>
<feature type="compositionally biased region" description="Low complexity" evidence="13">
    <location>
        <begin position="304"/>
        <end position="321"/>
    </location>
</feature>
<keyword evidence="9" id="KW-0243">Dynein</keyword>
<dbReference type="GO" id="GO:0051301">
    <property type="term" value="P:cell division"/>
    <property type="evidence" value="ECO:0007669"/>
    <property type="project" value="UniProtKB-KW"/>
</dbReference>
<evidence type="ECO:0000256" key="6">
    <source>
        <dbReference type="ARBA" id="ARBA00022618"/>
    </source>
</evidence>
<dbReference type="InterPro" id="IPR022157">
    <property type="entry name" value="Dynactin"/>
</dbReference>
<evidence type="ECO:0000256" key="8">
    <source>
        <dbReference type="ARBA" id="ARBA00022776"/>
    </source>
</evidence>
<dbReference type="GO" id="GO:0005874">
    <property type="term" value="C:microtubule"/>
    <property type="evidence" value="ECO:0007669"/>
    <property type="project" value="UniProtKB-KW"/>
</dbReference>
<keyword evidence="5" id="KW-0963">Cytoplasm</keyword>
<dbReference type="GO" id="GO:0000132">
    <property type="term" value="P:establishment of mitotic spindle orientation"/>
    <property type="evidence" value="ECO:0007669"/>
    <property type="project" value="TreeGrafter"/>
</dbReference>
<evidence type="ECO:0000256" key="12">
    <source>
        <dbReference type="ARBA" id="ARBA00023306"/>
    </source>
</evidence>
<keyword evidence="11" id="KW-0206">Cytoskeleton</keyword>
<comment type="subcellular location">
    <subcellularLocation>
        <location evidence="3">Cytoplasm</location>
        <location evidence="3">Cell cortex</location>
    </subcellularLocation>
    <subcellularLocation>
        <location evidence="1">Cytoplasm</location>
        <location evidence="1">Cytoskeleton</location>
        <location evidence="1">Microtubule organizing center</location>
        <location evidence="1">Centrosome</location>
        <location evidence="1">Centriole</location>
    </subcellularLocation>
    <subcellularLocation>
        <location evidence="2">Cytoplasm</location>
        <location evidence="2">Cytoskeleton</location>
        <location evidence="2">Spindle</location>
    </subcellularLocation>
</comment>
<evidence type="ECO:0000256" key="2">
    <source>
        <dbReference type="ARBA" id="ARBA00004186"/>
    </source>
</evidence>
<evidence type="ECO:0000313" key="15">
    <source>
        <dbReference type="EMBL" id="RMY99820.1"/>
    </source>
</evidence>
<dbReference type="PROSITE" id="PS50245">
    <property type="entry name" value="CAP_GLY_2"/>
    <property type="match status" value="1"/>
</dbReference>
<reference evidence="15 16" key="1">
    <citation type="journal article" date="2018" name="BMC Genomics">
        <title>Genomic evidence for intraspecific hybridization in a clonal and extremely halotolerant yeast.</title>
        <authorList>
            <person name="Gostincar C."/>
            <person name="Stajich J.E."/>
            <person name="Zupancic J."/>
            <person name="Zalar P."/>
            <person name="Gunde-Cimerman N."/>
        </authorList>
    </citation>
    <scope>NUCLEOTIDE SEQUENCE [LARGE SCALE GENOMIC DNA]</scope>
    <source>
        <strain evidence="15 16">EXF-171</strain>
    </source>
</reference>
<dbReference type="SUPFAM" id="SSF74924">
    <property type="entry name" value="Cap-Gly domain"/>
    <property type="match status" value="1"/>
</dbReference>
<sequence length="1333" mass="147443">MNVSSLAVGQKIELNDGRLAQVRFVGTTHFQAGDWVGVQLEEATGKNDGAVKGERYFDCEQGYGMFLRPTGVRQVVEDVKPKARSGVGPNGRPASGTHSAINGLKKQESGRRPSNVAAGASPTPGPRAASGIRSPVKSPTKQLGSNGVSSAATSRTSTPPTKRPAAGATGTAARTRTSTGPTTTPAANRRTSTQPGTTSTAATRGSRSSLAPPTPGTRGTTTARAVPGRAPPSGSAAAARRPAEKRISSTEQSASDDHDSERPSLRSPRETESPTPSPGEEGEQEIEEPKKPNFAPPPIPSEPPQQTSRSRRPSSPTAASTHSGRTIRSTAASNRQIEELEAKVRLLERKRQEDRDVQKQLEQAHQERDQYKGIIEKLQTKVRPLQQENGELKQSLNETEARFADIEAIQAEHDSVMELATLDREVAEERAEGLQAELDALRAKNEEMELELEVLRDENGELSKEMSPEERTSAGWLQMEKSNERLREALLRLRDLTQDKEAELKEQIQSLEDQVKEMDVVRNEYDETREKLLRSEADTNDLRQQLEAALESEEMIEELTERNGRLEAHLGQLRTTIEELEDLRELNDELEVNHIEQEKQLQEEIDFKDSILLDRERTAKQQQEALDEADYTITRYRGLVSQMQKDIADMQASKQLSETEAADLNSKSRAMLDLNMKLQTSASKTQVKTLDLELRKLEAQEASEHLAIVQLFLPEAFHAERDSVLALLRFKRIGFKAGLVQSFVKERVESFGTRGQDEDVFAACDVADKLTWIAGMSERFVNSICGCSVEDFAKYEGALYELEPVERALNAYIDGLRREEVREKDWAEELQRSIAVMSHLAEVHVRDDLPSQADGLTMRTNCVQGLLESAASALGLMKGMVAKNVGPDEDDDSDDDEGSASDLAIILNRAEALVSHSRNAKVMAGKTHRALMDLLQRSLTLDTSHTEAFDNVESATEAIAKYTRQAGEALQDLFGEEGRNEPFTTDEVTSALSRTATSAFSLPSSEAGPFSALANKLRSLTDMLADLAPLPTDLDNTVEFERAPAPWVARATELKQTKITNIDTEAELARTLEDLRAKDVAIREKETELEEQSVRIEMLEARMKDASKRSAKIAELERALHEAQEDQKLARAELGKAKQEAEMQVDRVREEMGRLAEESRKGGGAGGNELEDGAMGAGARSTMKRQEFQITSLEAAIRYLKDENHRLRLPPADSPLSIRSTLDWLHEPLLGQPSSSSARRNKQVAVQREGKDALQEILRMAARPQTVDLTTLPENKLAWRPAKQTPRWNVERRKEEWAGIREWQREIVRKGSGGGMVKVLGGEILREGQSGQA</sequence>
<comment type="caution">
    <text evidence="15">The sequence shown here is derived from an EMBL/GenBank/DDBJ whole genome shotgun (WGS) entry which is preliminary data.</text>
</comment>
<dbReference type="GO" id="GO:0051286">
    <property type="term" value="C:cell tip"/>
    <property type="evidence" value="ECO:0007669"/>
    <property type="project" value="TreeGrafter"/>
</dbReference>
<evidence type="ECO:0000256" key="5">
    <source>
        <dbReference type="ARBA" id="ARBA00022490"/>
    </source>
</evidence>
<feature type="compositionally biased region" description="Pro residues" evidence="13">
    <location>
        <begin position="294"/>
        <end position="303"/>
    </location>
</feature>
<keyword evidence="6" id="KW-0132">Cell division</keyword>
<keyword evidence="10" id="KW-0175">Coiled coil</keyword>
<dbReference type="InterPro" id="IPR036859">
    <property type="entry name" value="CAP-Gly_dom_sf"/>
</dbReference>
<feature type="compositionally biased region" description="Low complexity" evidence="13">
    <location>
        <begin position="149"/>
        <end position="187"/>
    </location>
</feature>
<evidence type="ECO:0000256" key="3">
    <source>
        <dbReference type="ARBA" id="ARBA00004544"/>
    </source>
</evidence>
<comment type="similarity">
    <text evidence="4">Belongs to the dynactin 150 kDa subunit family.</text>
</comment>
<dbReference type="Proteomes" id="UP000281468">
    <property type="component" value="Unassembled WGS sequence"/>
</dbReference>
<gene>
    <name evidence="15" type="ORF">D0862_06962</name>
</gene>
<keyword evidence="7" id="KW-0493">Microtubule</keyword>
<dbReference type="PROSITE" id="PS00845">
    <property type="entry name" value="CAP_GLY_1"/>
    <property type="match status" value="1"/>
</dbReference>
<dbReference type="InterPro" id="IPR000938">
    <property type="entry name" value="CAP-Gly_domain"/>
</dbReference>
<evidence type="ECO:0000256" key="13">
    <source>
        <dbReference type="SAM" id="MobiDB-lite"/>
    </source>
</evidence>
<feature type="compositionally biased region" description="Polar residues" evidence="13">
    <location>
        <begin position="322"/>
        <end position="335"/>
    </location>
</feature>
<organism evidence="15 16">
    <name type="scientific">Hortaea werneckii</name>
    <name type="common">Black yeast</name>
    <name type="synonym">Cladosporium werneckii</name>
    <dbReference type="NCBI Taxonomy" id="91943"/>
    <lineage>
        <taxon>Eukaryota</taxon>
        <taxon>Fungi</taxon>
        <taxon>Dikarya</taxon>
        <taxon>Ascomycota</taxon>
        <taxon>Pezizomycotina</taxon>
        <taxon>Dothideomycetes</taxon>
        <taxon>Dothideomycetidae</taxon>
        <taxon>Mycosphaerellales</taxon>
        <taxon>Teratosphaeriaceae</taxon>
        <taxon>Hortaea</taxon>
    </lineage>
</organism>
<evidence type="ECO:0000256" key="4">
    <source>
        <dbReference type="ARBA" id="ARBA00011010"/>
    </source>
</evidence>
<feature type="compositionally biased region" description="Polar residues" evidence="13">
    <location>
        <begin position="137"/>
        <end position="148"/>
    </location>
</feature>
<feature type="domain" description="CAP-Gly" evidence="14">
    <location>
        <begin position="26"/>
        <end position="68"/>
    </location>
</feature>
<dbReference type="PANTHER" id="PTHR18916:SF6">
    <property type="entry name" value="DYNACTIN SUBUNIT 1"/>
    <property type="match status" value="1"/>
</dbReference>
<accession>A0A3M7GF26</accession>
<dbReference type="PANTHER" id="PTHR18916">
    <property type="entry name" value="DYNACTIN 1-RELATED MICROTUBULE-BINDING"/>
    <property type="match status" value="1"/>
</dbReference>
<dbReference type="GO" id="GO:0005819">
    <property type="term" value="C:spindle"/>
    <property type="evidence" value="ECO:0007669"/>
    <property type="project" value="UniProtKB-SubCell"/>
</dbReference>
<dbReference type="VEuPathDB" id="FungiDB:BTJ68_03730"/>
<proteinExistence type="inferred from homology"/>
<evidence type="ECO:0000256" key="9">
    <source>
        <dbReference type="ARBA" id="ARBA00023017"/>
    </source>
</evidence>
<dbReference type="Pfam" id="PF01302">
    <property type="entry name" value="CAP_GLY"/>
    <property type="match status" value="1"/>
</dbReference>
<dbReference type="Gene3D" id="2.30.30.190">
    <property type="entry name" value="CAP Gly-rich-like domain"/>
    <property type="match status" value="1"/>
</dbReference>
<evidence type="ECO:0000256" key="7">
    <source>
        <dbReference type="ARBA" id="ARBA00022701"/>
    </source>
</evidence>
<dbReference type="SMART" id="SM01052">
    <property type="entry name" value="CAP_GLY"/>
    <property type="match status" value="1"/>
</dbReference>
<dbReference type="EMBL" id="QWIQ01000209">
    <property type="protein sequence ID" value="RMY99820.1"/>
    <property type="molecule type" value="Genomic_DNA"/>
</dbReference>
<dbReference type="GO" id="GO:0005814">
    <property type="term" value="C:centriole"/>
    <property type="evidence" value="ECO:0007669"/>
    <property type="project" value="UniProtKB-SubCell"/>
</dbReference>
<evidence type="ECO:0000256" key="10">
    <source>
        <dbReference type="ARBA" id="ARBA00023054"/>
    </source>
</evidence>
<keyword evidence="8" id="KW-0498">Mitosis</keyword>
<protein>
    <recommendedName>
        <fullName evidence="14">CAP-Gly domain-containing protein</fullName>
    </recommendedName>
</protein>
<dbReference type="GO" id="GO:0030286">
    <property type="term" value="C:dynein complex"/>
    <property type="evidence" value="ECO:0007669"/>
    <property type="project" value="UniProtKB-KW"/>
</dbReference>
<dbReference type="Pfam" id="PF12455">
    <property type="entry name" value="Dynactin"/>
    <property type="match status" value="1"/>
</dbReference>
<name>A0A3M7GF26_HORWE</name>
<dbReference type="GO" id="GO:0000743">
    <property type="term" value="P:nuclear migration involved in conjugation with cellular fusion"/>
    <property type="evidence" value="ECO:0007669"/>
    <property type="project" value="TreeGrafter"/>
</dbReference>
<feature type="region of interest" description="Disordered" evidence="13">
    <location>
        <begin position="82"/>
        <end position="337"/>
    </location>
</feature>